<sequence>MILRQVCRQVLGAVPEADAAGVTILRDGRPETVACIRDLVLDVEREQRRCGDGPGMVAVSTGEVVHVSGDEAER</sequence>
<name>A0A4D4J5C3_9PSEU</name>
<dbReference type="AlphaFoldDB" id="A0A4D4J5C3"/>
<protein>
    <submittedName>
        <fullName evidence="1">Uncharacterized protein</fullName>
    </submittedName>
</protein>
<dbReference type="RefSeq" id="WP_225978310.1">
    <property type="nucleotide sequence ID" value="NZ_BJFL01000009.1"/>
</dbReference>
<evidence type="ECO:0000313" key="2">
    <source>
        <dbReference type="Proteomes" id="UP000298860"/>
    </source>
</evidence>
<evidence type="ECO:0000313" key="1">
    <source>
        <dbReference type="EMBL" id="GDY30664.1"/>
    </source>
</evidence>
<organism evidence="1 2">
    <name type="scientific">Gandjariella thermophila</name>
    <dbReference type="NCBI Taxonomy" id="1931992"/>
    <lineage>
        <taxon>Bacteria</taxon>
        <taxon>Bacillati</taxon>
        <taxon>Actinomycetota</taxon>
        <taxon>Actinomycetes</taxon>
        <taxon>Pseudonocardiales</taxon>
        <taxon>Pseudonocardiaceae</taxon>
        <taxon>Gandjariella</taxon>
    </lineage>
</organism>
<dbReference type="Proteomes" id="UP000298860">
    <property type="component" value="Unassembled WGS sequence"/>
</dbReference>
<reference evidence="2" key="1">
    <citation type="submission" date="2019-04" db="EMBL/GenBank/DDBJ databases">
        <title>Draft genome sequence of Pseudonocardiaceae bacterium SL3-2-4.</title>
        <authorList>
            <person name="Ningsih F."/>
            <person name="Yokota A."/>
            <person name="Sakai Y."/>
            <person name="Nanatani K."/>
            <person name="Yabe S."/>
            <person name="Oetari A."/>
            <person name="Sjamsuridzal W."/>
        </authorList>
    </citation>
    <scope>NUCLEOTIDE SEQUENCE [LARGE SCALE GENOMIC DNA]</scope>
    <source>
        <strain evidence="2">SL3-2-4</strain>
    </source>
</reference>
<accession>A0A4D4J5C3</accession>
<gene>
    <name evidence="1" type="ORF">GTS_22970</name>
</gene>
<comment type="caution">
    <text evidence="1">The sequence shown here is derived from an EMBL/GenBank/DDBJ whole genome shotgun (WGS) entry which is preliminary data.</text>
</comment>
<keyword evidence="2" id="KW-1185">Reference proteome</keyword>
<proteinExistence type="predicted"/>
<dbReference type="EMBL" id="BJFL01000009">
    <property type="protein sequence ID" value="GDY30664.1"/>
    <property type="molecule type" value="Genomic_DNA"/>
</dbReference>